<dbReference type="Gene3D" id="3.40.50.2300">
    <property type="match status" value="1"/>
</dbReference>
<dbReference type="InterPro" id="IPR036085">
    <property type="entry name" value="PAZ_dom_sf"/>
</dbReference>
<dbReference type="SMART" id="SM00950">
    <property type="entry name" value="Piwi"/>
    <property type="match status" value="1"/>
</dbReference>
<dbReference type="CDD" id="cd02846">
    <property type="entry name" value="PAZ_argonaute_like"/>
    <property type="match status" value="1"/>
</dbReference>
<organism evidence="3 4">
    <name type="scientific">Cronartium quercuum f. sp. fusiforme G11</name>
    <dbReference type="NCBI Taxonomy" id="708437"/>
    <lineage>
        <taxon>Eukaryota</taxon>
        <taxon>Fungi</taxon>
        <taxon>Dikarya</taxon>
        <taxon>Basidiomycota</taxon>
        <taxon>Pucciniomycotina</taxon>
        <taxon>Pucciniomycetes</taxon>
        <taxon>Pucciniales</taxon>
        <taxon>Coleosporiaceae</taxon>
        <taxon>Cronartium</taxon>
    </lineage>
</organism>
<dbReference type="PROSITE" id="PS50821">
    <property type="entry name" value="PAZ"/>
    <property type="match status" value="1"/>
</dbReference>
<dbReference type="Gene3D" id="3.30.420.10">
    <property type="entry name" value="Ribonuclease H-like superfamily/Ribonuclease H"/>
    <property type="match status" value="1"/>
</dbReference>
<dbReference type="EMBL" id="MU167211">
    <property type="protein sequence ID" value="KAG0151658.1"/>
    <property type="molecule type" value="Genomic_DNA"/>
</dbReference>
<evidence type="ECO:0000259" key="2">
    <source>
        <dbReference type="PROSITE" id="PS50822"/>
    </source>
</evidence>
<accession>A0A9P6TIC2</accession>
<comment type="caution">
    <text evidence="3">The sequence shown here is derived from an EMBL/GenBank/DDBJ whole genome shotgun (WGS) entry which is preliminary data.</text>
</comment>
<dbReference type="InterPro" id="IPR036397">
    <property type="entry name" value="RNaseH_sf"/>
</dbReference>
<dbReference type="PANTHER" id="PTHR22891">
    <property type="entry name" value="EUKARYOTIC TRANSLATION INITIATION FACTOR 2C"/>
    <property type="match status" value="1"/>
</dbReference>
<dbReference type="SUPFAM" id="SSF53098">
    <property type="entry name" value="Ribonuclease H-like"/>
    <property type="match status" value="1"/>
</dbReference>
<dbReference type="OrthoDB" id="10252740at2759"/>
<dbReference type="InterPro" id="IPR003100">
    <property type="entry name" value="PAZ_dom"/>
</dbReference>
<dbReference type="Gene3D" id="2.170.260.10">
    <property type="entry name" value="paz domain"/>
    <property type="match status" value="1"/>
</dbReference>
<feature type="domain" description="Piwi" evidence="2">
    <location>
        <begin position="520"/>
        <end position="852"/>
    </location>
</feature>
<dbReference type="PROSITE" id="PS50822">
    <property type="entry name" value="PIWI"/>
    <property type="match status" value="1"/>
</dbReference>
<reference evidence="3" key="1">
    <citation type="submission" date="2013-11" db="EMBL/GenBank/DDBJ databases">
        <title>Genome sequence of the fusiform rust pathogen reveals effectors for host alternation and coevolution with pine.</title>
        <authorList>
            <consortium name="DOE Joint Genome Institute"/>
            <person name="Smith K."/>
            <person name="Pendleton A."/>
            <person name="Kubisiak T."/>
            <person name="Anderson C."/>
            <person name="Salamov A."/>
            <person name="Aerts A."/>
            <person name="Riley R."/>
            <person name="Clum A."/>
            <person name="Lindquist E."/>
            <person name="Ence D."/>
            <person name="Campbell M."/>
            <person name="Kronenberg Z."/>
            <person name="Feau N."/>
            <person name="Dhillon B."/>
            <person name="Hamelin R."/>
            <person name="Burleigh J."/>
            <person name="Smith J."/>
            <person name="Yandell M."/>
            <person name="Nelson C."/>
            <person name="Grigoriev I."/>
            <person name="Davis J."/>
        </authorList>
    </citation>
    <scope>NUCLEOTIDE SEQUENCE</scope>
    <source>
        <strain evidence="3">G11</strain>
    </source>
</reference>
<feature type="domain" description="PAZ" evidence="1">
    <location>
        <begin position="248"/>
        <end position="340"/>
    </location>
</feature>
<sequence length="904" mass="101423">MPERQILRPLPLGRAGEPIEINVNAYHVTLVNRIIYQYTLSIQGFVGRNGVSGDVPPNLGRKLFRELQDQVEAFGNDLGVAYDGRKNLYSVIKFDWPNDRQSFVVELSEGEEIQKLTVVLVKVNNIYLDNLFRFVKGHVGSSTHEGILAAITALNVLCNHDLMMRHSNAKNKFFPVPTAEGPQLKFLGRGIEMWRGYFFSLRMVPNGFVVNFDLSCQPMIRSGNLAEVAAEIAGLGRNVQGLANLRPQAITRLTRILGSVKVTVKRADGTKFQGKVKQYGPLNARTHTFTIEEEGKLVRMISVETFFKERYGTELHRPELPVVQVSAKAWYPIELCHIEPGQRFRKKIDPELFGDAIRWLSVKPVERTRMLSEGVARHLSTSVLPRQWGLTFNPKPMVIQARHLPPPVVNHKNRAGEREATRVVNGVWSMVNRHVYSAAPPLINWVAVVFAGHFRFDSRAVMKALGDLRTSLIITGMAAEPAQHKILFAVGDDQPVPNTDGKDDNVGKWIMSHLEIRPQLIICFLKDKNAWQYRQLKIFGDTVQGVPSQCLSIDKVLSKGNSQYYSNVSLKMFVSRLAFFSCASRLNTDTFNNPRNAKLGGMNHVIGSTAPFFCSLPTMVMGADVTHPGEDSIQPSIAGVVGSTNEHGLGYAPEFSVQPSRQEIIGELDILAEKLLVKYHDCNGVLPQRIIFYRDGVSEAQFPHVITQEIPLLRRAMEAVKADTKLQKATDGPITLTFIVCGKRHHFKFCPTNPMIDGDRNGNCLAGVVVDRGIVHPFKFDWYGLSHAAVMGTSRSSHYTVLIDDANHSADDLQTITYHLCYLYSRATRSVSIATPVYYAHHICTRIKQFLSTVNIPHSNGPPTQHHLNTVLNEYQAYANQYKAGFDMVYLKTRSTNPVPEFWM</sequence>
<name>A0A9P6TIC2_9BASI</name>
<dbReference type="InterPro" id="IPR012337">
    <property type="entry name" value="RNaseH-like_sf"/>
</dbReference>
<dbReference type="GO" id="GO:0003723">
    <property type="term" value="F:RNA binding"/>
    <property type="evidence" value="ECO:0007669"/>
    <property type="project" value="InterPro"/>
</dbReference>
<dbReference type="InterPro" id="IPR003165">
    <property type="entry name" value="Piwi"/>
</dbReference>
<dbReference type="Proteomes" id="UP000886653">
    <property type="component" value="Unassembled WGS sequence"/>
</dbReference>
<dbReference type="Pfam" id="PF02171">
    <property type="entry name" value="Piwi"/>
    <property type="match status" value="1"/>
</dbReference>
<gene>
    <name evidence="3" type="ORF">CROQUDRAFT_56531</name>
</gene>
<dbReference type="Pfam" id="PF08699">
    <property type="entry name" value="ArgoL1"/>
    <property type="match status" value="1"/>
</dbReference>
<dbReference type="AlphaFoldDB" id="A0A9P6TIC2"/>
<evidence type="ECO:0000313" key="3">
    <source>
        <dbReference type="EMBL" id="KAG0151658.1"/>
    </source>
</evidence>
<dbReference type="InterPro" id="IPR014811">
    <property type="entry name" value="ArgoL1"/>
</dbReference>
<evidence type="ECO:0000259" key="1">
    <source>
        <dbReference type="PROSITE" id="PS50821"/>
    </source>
</evidence>
<keyword evidence="4" id="KW-1185">Reference proteome</keyword>
<dbReference type="SUPFAM" id="SSF101690">
    <property type="entry name" value="PAZ domain"/>
    <property type="match status" value="1"/>
</dbReference>
<dbReference type="Pfam" id="PF02170">
    <property type="entry name" value="PAZ"/>
    <property type="match status" value="1"/>
</dbReference>
<proteinExistence type="predicted"/>
<evidence type="ECO:0000313" key="4">
    <source>
        <dbReference type="Proteomes" id="UP000886653"/>
    </source>
</evidence>
<dbReference type="InterPro" id="IPR032474">
    <property type="entry name" value="Argonaute_N"/>
</dbReference>
<dbReference type="Pfam" id="PF16486">
    <property type="entry name" value="ArgoN"/>
    <property type="match status" value="1"/>
</dbReference>
<protein>
    <submittedName>
        <fullName evidence="3">Uncharacterized protein</fullName>
    </submittedName>
</protein>